<dbReference type="EMBL" id="APWK03000119">
    <property type="protein sequence ID" value="PHH50639.1"/>
    <property type="molecule type" value="Genomic_DNA"/>
</dbReference>
<evidence type="ECO:0000256" key="4">
    <source>
        <dbReference type="ARBA" id="ARBA00022792"/>
    </source>
</evidence>
<protein>
    <submittedName>
        <fullName evidence="12">Mitochondrial inner membrane protein oxa1-2</fullName>
    </submittedName>
</protein>
<evidence type="ECO:0000313" key="13">
    <source>
        <dbReference type="Proteomes" id="UP000222788"/>
    </source>
</evidence>
<keyword evidence="5" id="KW-0809">Transit peptide</keyword>
<evidence type="ECO:0000256" key="10">
    <source>
        <dbReference type="SAM" id="Phobius"/>
    </source>
</evidence>
<evidence type="ECO:0000256" key="1">
    <source>
        <dbReference type="ARBA" id="ARBA00004448"/>
    </source>
</evidence>
<dbReference type="Pfam" id="PF02096">
    <property type="entry name" value="60KD_IMP"/>
    <property type="match status" value="1"/>
</dbReference>
<dbReference type="STRING" id="1035309.A0A2C5WF27"/>
<evidence type="ECO:0000259" key="11">
    <source>
        <dbReference type="Pfam" id="PF02096"/>
    </source>
</evidence>
<dbReference type="GO" id="GO:0032979">
    <property type="term" value="P:protein insertion into mitochondrial inner membrane from matrix"/>
    <property type="evidence" value="ECO:0007669"/>
    <property type="project" value="TreeGrafter"/>
</dbReference>
<feature type="transmembrane region" description="Helical" evidence="10">
    <location>
        <begin position="197"/>
        <end position="219"/>
    </location>
</feature>
<comment type="similarity">
    <text evidence="2 9">Belongs to the OXA1/ALB3/YidC family.</text>
</comment>
<dbReference type="PANTHER" id="PTHR12428:SF66">
    <property type="entry name" value="MITOCHONDRIAL INNER MEMBRANE PROTEIN OXA1L"/>
    <property type="match status" value="1"/>
</dbReference>
<dbReference type="AlphaFoldDB" id="A0A2C5WF27"/>
<dbReference type="PANTHER" id="PTHR12428">
    <property type="entry name" value="OXA1"/>
    <property type="match status" value="1"/>
</dbReference>
<evidence type="ECO:0000256" key="7">
    <source>
        <dbReference type="ARBA" id="ARBA00023128"/>
    </source>
</evidence>
<dbReference type="InterPro" id="IPR028055">
    <property type="entry name" value="YidC/Oxa/ALB_C"/>
</dbReference>
<evidence type="ECO:0000256" key="5">
    <source>
        <dbReference type="ARBA" id="ARBA00022946"/>
    </source>
</evidence>
<keyword evidence="6 10" id="KW-1133">Transmembrane helix</keyword>
<reference evidence="12 13" key="2">
    <citation type="journal article" date="2013" name="IMA Fungus">
        <title>IMA Genome-F 1: Ceratocystis fimbriata: Draft nuclear genome sequence for the plant pathogen, Ceratocystis fimbriata.</title>
        <authorList>
            <person name="Wilken P.M."/>
            <person name="Steenkamp E.T."/>
            <person name="Wingfield M.J."/>
            <person name="de Beer Z.W."/>
            <person name="Wingfield B.D."/>
        </authorList>
    </citation>
    <scope>NUCLEOTIDE SEQUENCE [LARGE SCALE GENOMIC DNA]</scope>
    <source>
        <strain evidence="12 13">CBS 114723</strain>
    </source>
</reference>
<sequence length="514" mass="56158">MLPSRGAVQSLATARLTSQATLRPQNVRSFGTATLRRTTTNSLQPHSTAVLSHRLRNSSSVLSASLMTTGSVVSGSRAFSWRFWQRSKPAEPAAPTEVTTDATTTAATATPADAAASSAAAASEPTSAADAVAAATTTDPTVTSAAGGIDSSLLDLETILNMPETIGYLEKLGLNFGWGPSSMVQWLLEHVHVYSGLPWWGTIFVAQLIVRLLLFKPLLISHETSTRMQVLRKTNPEYEAALRDFRDGLQRAQTNPRCKEEAMLARQTYLSIEKEHGIRKMNMAWGMLQIPIGIGFYRVLNAMAQIPVPALESGGVAWFHDLATADPLYILPLAGPAMMLAAMTANAKFMPAEQRKSTKVMAMVLMPVSAIFTCWLPSAVQWYFFCAALFGAIQNVFIAQPWGRRILGLPAMPEITASNPATTPLTSVPSGANYQAPRMANIEPEKAQDIVSELKGGFNTMLQKGKDTMDRRTRKQEISDKLDREAKIQEETWEALRARMAAKEKEARSRGRRF</sequence>
<keyword evidence="7" id="KW-0496">Mitochondrion</keyword>
<keyword evidence="8 10" id="KW-0472">Membrane</keyword>
<feature type="transmembrane region" description="Helical" evidence="10">
    <location>
        <begin position="328"/>
        <end position="347"/>
    </location>
</feature>
<keyword evidence="13" id="KW-1185">Reference proteome</keyword>
<dbReference type="GO" id="GO:0005743">
    <property type="term" value="C:mitochondrial inner membrane"/>
    <property type="evidence" value="ECO:0007669"/>
    <property type="project" value="UniProtKB-SubCell"/>
</dbReference>
<evidence type="ECO:0000256" key="8">
    <source>
        <dbReference type="ARBA" id="ARBA00023136"/>
    </source>
</evidence>
<keyword evidence="4" id="KW-0999">Mitochondrion inner membrane</keyword>
<feature type="transmembrane region" description="Helical" evidence="10">
    <location>
        <begin position="284"/>
        <end position="308"/>
    </location>
</feature>
<comment type="subcellular location">
    <subcellularLocation>
        <location evidence="9">Membrane</location>
        <topology evidence="9">Multi-pass membrane protein</topology>
    </subcellularLocation>
    <subcellularLocation>
        <location evidence="1">Mitochondrion inner membrane</location>
        <topology evidence="1">Multi-pass membrane protein</topology>
    </subcellularLocation>
</comment>
<dbReference type="InterPro" id="IPR001708">
    <property type="entry name" value="YidC/ALB3/OXA1/COX18"/>
</dbReference>
<dbReference type="OrthoDB" id="2148490at2759"/>
<dbReference type="CDD" id="cd20069">
    <property type="entry name" value="5TM_Oxa1-like"/>
    <property type="match status" value="1"/>
</dbReference>
<evidence type="ECO:0000256" key="3">
    <source>
        <dbReference type="ARBA" id="ARBA00022692"/>
    </source>
</evidence>
<name>A0A2C5WF27_9PEZI</name>
<evidence type="ECO:0000256" key="2">
    <source>
        <dbReference type="ARBA" id="ARBA00009877"/>
    </source>
</evidence>
<dbReference type="GO" id="GO:0032977">
    <property type="term" value="F:membrane insertase activity"/>
    <property type="evidence" value="ECO:0007669"/>
    <property type="project" value="InterPro"/>
</dbReference>
<dbReference type="Proteomes" id="UP000222788">
    <property type="component" value="Unassembled WGS sequence"/>
</dbReference>
<proteinExistence type="inferred from homology"/>
<organism evidence="12 13">
    <name type="scientific">Ceratocystis fimbriata CBS 114723</name>
    <dbReference type="NCBI Taxonomy" id="1035309"/>
    <lineage>
        <taxon>Eukaryota</taxon>
        <taxon>Fungi</taxon>
        <taxon>Dikarya</taxon>
        <taxon>Ascomycota</taxon>
        <taxon>Pezizomycotina</taxon>
        <taxon>Sordariomycetes</taxon>
        <taxon>Hypocreomycetidae</taxon>
        <taxon>Microascales</taxon>
        <taxon>Ceratocystidaceae</taxon>
        <taxon>Ceratocystis</taxon>
    </lineage>
</organism>
<feature type="domain" description="Membrane insertase YidC/Oxa/ALB C-terminal" evidence="11">
    <location>
        <begin position="199"/>
        <end position="399"/>
    </location>
</feature>
<keyword evidence="3 9" id="KW-0812">Transmembrane</keyword>
<feature type="transmembrane region" description="Helical" evidence="10">
    <location>
        <begin position="359"/>
        <end position="376"/>
    </location>
</feature>
<evidence type="ECO:0000256" key="6">
    <source>
        <dbReference type="ARBA" id="ARBA00022989"/>
    </source>
</evidence>
<evidence type="ECO:0000313" key="12">
    <source>
        <dbReference type="EMBL" id="PHH50639.1"/>
    </source>
</evidence>
<accession>A0A2C5WF27</accession>
<reference evidence="12 13" key="1">
    <citation type="journal article" date="2013" name="Fungal Biol.">
        <title>Analysis of microsatellite markers in the genome of the plant pathogen Ceratocystis fimbriata.</title>
        <authorList>
            <person name="Simpson M.C."/>
            <person name="Wilken P.M."/>
            <person name="Coetzee M.P."/>
            <person name="Wingfield M.J."/>
            <person name="Wingfield B.D."/>
        </authorList>
    </citation>
    <scope>NUCLEOTIDE SEQUENCE [LARGE SCALE GENOMIC DNA]</scope>
    <source>
        <strain evidence="12 13">CBS 114723</strain>
    </source>
</reference>
<gene>
    <name evidence="12" type="primary">oxa102</name>
    <name evidence="12" type="ORF">CFIMG_006437RAa</name>
</gene>
<comment type="caution">
    <text evidence="12">The sequence shown here is derived from an EMBL/GenBank/DDBJ whole genome shotgun (WGS) entry which is preliminary data.</text>
</comment>
<evidence type="ECO:0000256" key="9">
    <source>
        <dbReference type="RuleBase" id="RU003945"/>
    </source>
</evidence>